<dbReference type="AlphaFoldDB" id="A0A1H9MIT7"/>
<feature type="chain" id="PRO_5011514531" description="MetA-pathway of phenol degradation" evidence="1">
    <location>
        <begin position="21"/>
        <end position="270"/>
    </location>
</feature>
<evidence type="ECO:0008006" key="4">
    <source>
        <dbReference type="Google" id="ProtNLM"/>
    </source>
</evidence>
<gene>
    <name evidence="2" type="ORF">SAMN05444359_12919</name>
</gene>
<keyword evidence="1" id="KW-0732">Signal</keyword>
<dbReference type="InterPro" id="IPR025737">
    <property type="entry name" value="FApF"/>
</dbReference>
<protein>
    <recommendedName>
        <fullName evidence="4">MetA-pathway of phenol degradation</fullName>
    </recommendedName>
</protein>
<dbReference type="OrthoDB" id="5562884at2"/>
<dbReference type="EMBL" id="FOFB01000029">
    <property type="protein sequence ID" value="SER23053.1"/>
    <property type="molecule type" value="Genomic_DNA"/>
</dbReference>
<feature type="signal peptide" evidence="1">
    <location>
        <begin position="1"/>
        <end position="20"/>
    </location>
</feature>
<evidence type="ECO:0000256" key="1">
    <source>
        <dbReference type="SAM" id="SignalP"/>
    </source>
</evidence>
<name>A0A1H9MIT7_9BACT</name>
<evidence type="ECO:0000313" key="2">
    <source>
        <dbReference type="EMBL" id="SER23053.1"/>
    </source>
</evidence>
<sequence>MRRCLLLLCFLTFLCTCARAQGPVSGFPTPKGETAIAISYSKENYDNYFLPDNGEENREIETISYSLFVETGVSDNMSLIATLPWMQINDDEGSLQDASLWLKYMNLEKRSGRSANRVFTSVGLSLPVGNYETMGNTALGQRATVFQGRLVYQFQHDDGWFLHGQTGIDFQISPEAQSSWPLLLRTGYGGKFFYTEAWIEFVTALESGSGVQGAAAGTGSSWRRLGGTFYVPVTRWAGLNLGAAWVLGGEFIGESSRLNLGFVFKLGTGK</sequence>
<evidence type="ECO:0000313" key="3">
    <source>
        <dbReference type="Proteomes" id="UP000199021"/>
    </source>
</evidence>
<proteinExistence type="predicted"/>
<dbReference type="Pfam" id="PF13557">
    <property type="entry name" value="Phenol_MetA_deg"/>
    <property type="match status" value="1"/>
</dbReference>
<organism evidence="2 3">
    <name type="scientific">Neolewinella agarilytica</name>
    <dbReference type="NCBI Taxonomy" id="478744"/>
    <lineage>
        <taxon>Bacteria</taxon>
        <taxon>Pseudomonadati</taxon>
        <taxon>Bacteroidota</taxon>
        <taxon>Saprospiria</taxon>
        <taxon>Saprospirales</taxon>
        <taxon>Lewinellaceae</taxon>
        <taxon>Neolewinella</taxon>
    </lineage>
</organism>
<dbReference type="InParanoid" id="A0A1H9MIT7"/>
<reference evidence="3" key="1">
    <citation type="submission" date="2016-10" db="EMBL/GenBank/DDBJ databases">
        <authorList>
            <person name="Varghese N."/>
            <person name="Submissions S."/>
        </authorList>
    </citation>
    <scope>NUCLEOTIDE SEQUENCE [LARGE SCALE GENOMIC DNA]</scope>
    <source>
        <strain evidence="3">DSM 24740</strain>
    </source>
</reference>
<dbReference type="STRING" id="478744.SAMN05444359_12919"/>
<dbReference type="RefSeq" id="WP_090172302.1">
    <property type="nucleotide sequence ID" value="NZ_FOFB01000029.1"/>
</dbReference>
<keyword evidence="3" id="KW-1185">Reference proteome</keyword>
<accession>A0A1H9MIT7</accession>
<dbReference type="Proteomes" id="UP000199021">
    <property type="component" value="Unassembled WGS sequence"/>
</dbReference>